<evidence type="ECO:0000259" key="13">
    <source>
        <dbReference type="Pfam" id="PF23598"/>
    </source>
</evidence>
<keyword evidence="9" id="KW-0611">Plant defense</keyword>
<dbReference type="GO" id="GO:0009626">
    <property type="term" value="P:plant-type hypersensitive response"/>
    <property type="evidence" value="ECO:0007669"/>
    <property type="project" value="UniProtKB-KW"/>
</dbReference>
<dbReference type="InterPro" id="IPR002182">
    <property type="entry name" value="NB-ARC"/>
</dbReference>
<dbReference type="SMR" id="A0A1S3YAY9"/>
<reference evidence="15" key="2">
    <citation type="submission" date="2025-08" db="UniProtKB">
        <authorList>
            <consortium name="RefSeq"/>
        </authorList>
    </citation>
    <scope>IDENTIFICATION</scope>
    <source>
        <tissue evidence="15">Leaf</tissue>
    </source>
</reference>
<dbReference type="RefSeq" id="XP_016449162.1">
    <property type="nucleotide sequence ID" value="XM_016593676.2"/>
</dbReference>
<keyword evidence="8" id="KW-0547">Nucleotide-binding</keyword>
<dbReference type="FunFam" id="3.40.50.300:FF:001091">
    <property type="entry name" value="Probable disease resistance protein At1g61300"/>
    <property type="match status" value="1"/>
</dbReference>
<evidence type="ECO:0000256" key="6">
    <source>
        <dbReference type="ARBA" id="ARBA00022667"/>
    </source>
</evidence>
<comment type="subcellular location">
    <subcellularLocation>
        <location evidence="2">Cytoplasm</location>
    </subcellularLocation>
</comment>
<dbReference type="GO" id="GO:0005524">
    <property type="term" value="F:ATP binding"/>
    <property type="evidence" value="ECO:0007669"/>
    <property type="project" value="UniProtKB-KW"/>
</dbReference>
<feature type="domain" description="NB-ARC" evidence="11">
    <location>
        <begin position="5"/>
        <end position="176"/>
    </location>
</feature>
<dbReference type="InterPro" id="IPR027417">
    <property type="entry name" value="P-loop_NTPase"/>
</dbReference>
<dbReference type="Pfam" id="PF23559">
    <property type="entry name" value="WHD_DRP"/>
    <property type="match status" value="1"/>
</dbReference>
<dbReference type="KEGG" id="nta:107774200"/>
<gene>
    <name evidence="15" type="primary">LOC107774200</name>
</gene>
<feature type="domain" description="Disease resistance protein winged helix" evidence="12">
    <location>
        <begin position="258"/>
        <end position="328"/>
    </location>
</feature>
<evidence type="ECO:0000256" key="9">
    <source>
        <dbReference type="ARBA" id="ARBA00022821"/>
    </source>
</evidence>
<reference evidence="14" key="1">
    <citation type="journal article" date="2014" name="Nat. Commun.">
        <title>The tobacco genome sequence and its comparison with those of tomato and potato.</title>
        <authorList>
            <person name="Sierro N."/>
            <person name="Battey J.N."/>
            <person name="Ouadi S."/>
            <person name="Bakaher N."/>
            <person name="Bovet L."/>
            <person name="Willig A."/>
            <person name="Goepfert S."/>
            <person name="Peitsch M.C."/>
            <person name="Ivanov N.V."/>
        </authorList>
    </citation>
    <scope>NUCLEOTIDE SEQUENCE [LARGE SCALE GENOMIC DNA]</scope>
</reference>
<protein>
    <submittedName>
        <fullName evidence="15">Late blight resistance protein homolog R1B-16</fullName>
    </submittedName>
</protein>
<keyword evidence="14" id="KW-1185">Reference proteome</keyword>
<comment type="similarity">
    <text evidence="3">Belongs to the disease resistance NB-LRR family.</text>
</comment>
<organism evidence="14 15">
    <name type="scientific">Nicotiana tabacum</name>
    <name type="common">Common tobacco</name>
    <dbReference type="NCBI Taxonomy" id="4097"/>
    <lineage>
        <taxon>Eukaryota</taxon>
        <taxon>Viridiplantae</taxon>
        <taxon>Streptophyta</taxon>
        <taxon>Embryophyta</taxon>
        <taxon>Tracheophyta</taxon>
        <taxon>Spermatophyta</taxon>
        <taxon>Magnoliopsida</taxon>
        <taxon>eudicotyledons</taxon>
        <taxon>Gunneridae</taxon>
        <taxon>Pentapetalae</taxon>
        <taxon>asterids</taxon>
        <taxon>lamiids</taxon>
        <taxon>Solanales</taxon>
        <taxon>Solanaceae</taxon>
        <taxon>Nicotianoideae</taxon>
        <taxon>Nicotianeae</taxon>
        <taxon>Nicotiana</taxon>
    </lineage>
</organism>
<dbReference type="PaxDb" id="4097-A0A1S3YAY9"/>
<dbReference type="GeneID" id="107774200"/>
<dbReference type="PANTHER" id="PTHR23155">
    <property type="entry name" value="DISEASE RESISTANCE PROTEIN RP"/>
    <property type="match status" value="1"/>
</dbReference>
<evidence type="ECO:0000256" key="2">
    <source>
        <dbReference type="ARBA" id="ARBA00004496"/>
    </source>
</evidence>
<dbReference type="Gene3D" id="1.10.10.10">
    <property type="entry name" value="Winged helix-like DNA-binding domain superfamily/Winged helix DNA-binding domain"/>
    <property type="match status" value="1"/>
</dbReference>
<keyword evidence="7" id="KW-0677">Repeat</keyword>
<keyword evidence="10" id="KW-0067">ATP-binding</keyword>
<name>A0A1S3YAY9_TOBAC</name>
<dbReference type="InterPro" id="IPR032675">
    <property type="entry name" value="LRR_dom_sf"/>
</dbReference>
<dbReference type="PRINTS" id="PR00364">
    <property type="entry name" value="DISEASERSIST"/>
</dbReference>
<evidence type="ECO:0000256" key="1">
    <source>
        <dbReference type="ARBA" id="ARBA00002074"/>
    </source>
</evidence>
<comment type="function">
    <text evidence="1">Confers resistance to late blight (Phytophthora infestans) races carrying the avirulence gene Avr1. Resistance proteins guard the plant against pathogens that contain an appropriate avirulence protein via an indirect interaction with this avirulence protein. That triggers a defense system including the hypersensitive response, which restricts the pathogen growth.</text>
</comment>
<dbReference type="GO" id="GO:0051607">
    <property type="term" value="P:defense response to virus"/>
    <property type="evidence" value="ECO:0007669"/>
    <property type="project" value="UniProtKB-ARBA"/>
</dbReference>
<evidence type="ECO:0000256" key="5">
    <source>
        <dbReference type="ARBA" id="ARBA00022614"/>
    </source>
</evidence>
<sequence length="732" mass="83905">MVGFERETEMLMDQLVTGPRQLDVISIFGMPGLGKTTLAKRLYDHESISNRFDIRLWCCSSQSYDKRSLLFELLNHICKLDTSTKEKSDDELAEMLYKHLKGKRYLIVVDDVWSCEVWDDIKRPFPDDDKGSRIILTTRLESIATYAMINSSHHHLRLFTEEESWMLMKEKVFKEDNCYCSQELEEIGKQIASKCGGLPLAVVLVAGLLAEHDKEVIYWEEVGESLKSKIKGCMDIVESSYQHLPIHLQRCFLYFASFLEDHQVPVQKLIRLWIAENFIEASSTSKSLEMIAMDYMMDLIRSNLVMVAKLNSLGEIKAVHIHDLIHEFSLVQAKKDNFSQRINEVGELYSSRGSWLRRIGLGIFPSSENRCKRVNVLAPCQVLLGDKFSFGRNINTLRFLSSVNSPFVDYDLTKSWKHLRVLDLGSVKLCRTSVDALQYLIHLKYLELQLYLYFDHIPNSICNLKELETFIVTGIYGQACNPKTIWGMTSLRHLHINDLYIDLWPSEQSENQLEDLDNLQTCSGMVIYPGGVGDLQYFMKRFPNLEKLSCQLYGSGTPSGNFFPAFETLSQLKSLKIGVSGAVVDPYGFEDFTYPSNLKKLTLVYLRLPWSKLSTIGRLSNLEVMKLEENSFIGRKWDVNDGEFPNLKVLKLKKLGFSEWTASDDSYPNLQKVLVHSCWSLEEIPECFGSNCTLQLIEVRSCGDNAVKSALKVKEMQIEEMGNSEFKVIISK</sequence>
<dbReference type="SUPFAM" id="SSF52540">
    <property type="entry name" value="P-loop containing nucleoside triphosphate hydrolases"/>
    <property type="match status" value="1"/>
</dbReference>
<dbReference type="PANTHER" id="PTHR23155:SF1152">
    <property type="entry name" value="AAA+ ATPASE DOMAIN-CONTAINING PROTEIN"/>
    <property type="match status" value="1"/>
</dbReference>
<evidence type="ECO:0000256" key="8">
    <source>
        <dbReference type="ARBA" id="ARBA00022741"/>
    </source>
</evidence>
<evidence type="ECO:0000313" key="14">
    <source>
        <dbReference type="Proteomes" id="UP000790787"/>
    </source>
</evidence>
<dbReference type="Gene3D" id="3.40.50.300">
    <property type="entry name" value="P-loop containing nucleotide triphosphate hydrolases"/>
    <property type="match status" value="1"/>
</dbReference>
<feature type="domain" description="Disease resistance R13L4/SHOC-2-like LRR" evidence="13">
    <location>
        <begin position="411"/>
        <end position="676"/>
    </location>
</feature>
<dbReference type="InterPro" id="IPR058922">
    <property type="entry name" value="WHD_DRP"/>
</dbReference>
<dbReference type="Pfam" id="PF00931">
    <property type="entry name" value="NB-ARC"/>
    <property type="match status" value="1"/>
</dbReference>
<dbReference type="GO" id="GO:0043531">
    <property type="term" value="F:ADP binding"/>
    <property type="evidence" value="ECO:0007669"/>
    <property type="project" value="InterPro"/>
</dbReference>
<accession>A0A1S3YAY9</accession>
<evidence type="ECO:0000256" key="3">
    <source>
        <dbReference type="ARBA" id="ARBA00008894"/>
    </source>
</evidence>
<evidence type="ECO:0000313" key="15">
    <source>
        <dbReference type="RefSeq" id="XP_016449162.1"/>
    </source>
</evidence>
<dbReference type="SUPFAM" id="SSF52058">
    <property type="entry name" value="L domain-like"/>
    <property type="match status" value="1"/>
</dbReference>
<dbReference type="Proteomes" id="UP000790787">
    <property type="component" value="Chromosome 5"/>
</dbReference>
<evidence type="ECO:0000256" key="10">
    <source>
        <dbReference type="ARBA" id="ARBA00022840"/>
    </source>
</evidence>
<keyword evidence="6" id="KW-0381">Hypersensitive response</keyword>
<dbReference type="RefSeq" id="XP_016449162.1">
    <property type="nucleotide sequence ID" value="XM_016593676.1"/>
</dbReference>
<dbReference type="OMA" id="MSTIWIT"/>
<dbReference type="InterPro" id="IPR055414">
    <property type="entry name" value="LRR_R13L4/SHOC2-like"/>
</dbReference>
<dbReference type="GO" id="GO:0005737">
    <property type="term" value="C:cytoplasm"/>
    <property type="evidence" value="ECO:0007669"/>
    <property type="project" value="UniProtKB-SubCell"/>
</dbReference>
<dbReference type="Gene3D" id="3.80.10.10">
    <property type="entry name" value="Ribonuclease Inhibitor"/>
    <property type="match status" value="1"/>
</dbReference>
<keyword evidence="4" id="KW-0963">Cytoplasm</keyword>
<dbReference type="Gene3D" id="1.10.8.430">
    <property type="entry name" value="Helical domain of apoptotic protease-activating factors"/>
    <property type="match status" value="1"/>
</dbReference>
<dbReference type="FunFam" id="1.10.10.10:FF:000322">
    <property type="entry name" value="Probable disease resistance protein At1g63360"/>
    <property type="match status" value="1"/>
</dbReference>
<evidence type="ECO:0000259" key="11">
    <source>
        <dbReference type="Pfam" id="PF00931"/>
    </source>
</evidence>
<dbReference type="OrthoDB" id="1305721at2759"/>
<dbReference type="AlphaFoldDB" id="A0A1S3YAY9"/>
<evidence type="ECO:0000256" key="4">
    <source>
        <dbReference type="ARBA" id="ARBA00022490"/>
    </source>
</evidence>
<dbReference type="InterPro" id="IPR042197">
    <property type="entry name" value="Apaf_helical"/>
</dbReference>
<evidence type="ECO:0000256" key="7">
    <source>
        <dbReference type="ARBA" id="ARBA00022737"/>
    </source>
</evidence>
<dbReference type="Pfam" id="PF23598">
    <property type="entry name" value="LRR_14"/>
    <property type="match status" value="1"/>
</dbReference>
<evidence type="ECO:0000259" key="12">
    <source>
        <dbReference type="Pfam" id="PF23559"/>
    </source>
</evidence>
<proteinExistence type="inferred from homology"/>
<dbReference type="InterPro" id="IPR036388">
    <property type="entry name" value="WH-like_DNA-bd_sf"/>
</dbReference>
<dbReference type="InterPro" id="IPR044974">
    <property type="entry name" value="Disease_R_plants"/>
</dbReference>
<keyword evidence="5" id="KW-0433">Leucine-rich repeat</keyword>